<accession>A0A194VPX5</accession>
<proteinExistence type="predicted"/>
<dbReference type="AlphaFoldDB" id="A0A194VPX5"/>
<sequence length="177" mass="20216">MSSVIAVCVSFIGLALILINVVIFVQMILSFPAMLSSNSQAYVQQQRKYHHIPSPEAFDSSYLATSTIEGAEAETETEQEQEWVADEVVDRWIDEVDEQANDCSSEVELTPRHRTSGLARGLEPITRGRPLRRQRRRHTSRAVFRFKDDHACHEDEQDITRGRPNCVGGWRSVEWTK</sequence>
<keyword evidence="2" id="KW-1185">Reference proteome</keyword>
<gene>
    <name evidence="1" type="ORF">VM1G_02129</name>
</gene>
<dbReference type="Proteomes" id="UP000078559">
    <property type="component" value="Chromosome 2"/>
</dbReference>
<name>A0A194VPX5_CYTMA</name>
<evidence type="ECO:0000313" key="2">
    <source>
        <dbReference type="Proteomes" id="UP000078559"/>
    </source>
</evidence>
<protein>
    <submittedName>
        <fullName evidence="1">Uncharacterized protein</fullName>
    </submittedName>
</protein>
<organism evidence="1 2">
    <name type="scientific">Cytospora mali</name>
    <name type="common">Apple Valsa canker fungus</name>
    <name type="synonym">Valsa mali</name>
    <dbReference type="NCBI Taxonomy" id="578113"/>
    <lineage>
        <taxon>Eukaryota</taxon>
        <taxon>Fungi</taxon>
        <taxon>Dikarya</taxon>
        <taxon>Ascomycota</taxon>
        <taxon>Pezizomycotina</taxon>
        <taxon>Sordariomycetes</taxon>
        <taxon>Sordariomycetidae</taxon>
        <taxon>Diaporthales</taxon>
        <taxon>Cytosporaceae</taxon>
        <taxon>Cytospora</taxon>
    </lineage>
</organism>
<dbReference type="EMBL" id="CM003099">
    <property type="protein sequence ID" value="KUI66008.1"/>
    <property type="molecule type" value="Genomic_DNA"/>
</dbReference>
<evidence type="ECO:0000313" key="1">
    <source>
        <dbReference type="EMBL" id="KUI66008.1"/>
    </source>
</evidence>
<reference evidence="1" key="1">
    <citation type="submission" date="2014-12" db="EMBL/GenBank/DDBJ databases">
        <title>Genome Sequence of Valsa Canker Pathogens Uncovers a Specific Adaption of Colonization on Woody Bark.</title>
        <authorList>
            <person name="Yin Z."/>
            <person name="Liu H."/>
            <person name="Gao X."/>
            <person name="Li Z."/>
            <person name="Song N."/>
            <person name="Ke X."/>
            <person name="Dai Q."/>
            <person name="Wu Y."/>
            <person name="Sun Y."/>
            <person name="Xu J.-R."/>
            <person name="Kang Z.K."/>
            <person name="Wang L."/>
            <person name="Huang L."/>
        </authorList>
    </citation>
    <scope>NUCLEOTIDE SEQUENCE [LARGE SCALE GENOMIC DNA]</scope>
    <source>
        <strain evidence="1">03-8</strain>
    </source>
</reference>
<dbReference type="OrthoDB" id="5244112at2759"/>